<evidence type="ECO:0000256" key="4">
    <source>
        <dbReference type="ARBA" id="ARBA00023136"/>
    </source>
</evidence>
<dbReference type="AlphaFoldDB" id="A0A3D8RLG7"/>
<evidence type="ECO:0000256" key="1">
    <source>
        <dbReference type="ARBA" id="ARBA00004141"/>
    </source>
</evidence>
<reference evidence="7 8" key="1">
    <citation type="journal article" date="2018" name="IMA Fungus">
        <title>IMA Genome-F 9: Draft genome sequence of Annulohypoxylon stygium, Aspergillus mulundensis, Berkeleyomyces basicola (syn. Thielaviopsis basicola), Ceratocystis smalleyi, two Cercospora beticola strains, Coleophoma cylindrospora, Fusarium fracticaudum, Phialophora cf. hyalina, and Morchella septimelata.</title>
        <authorList>
            <person name="Wingfield B.D."/>
            <person name="Bills G.F."/>
            <person name="Dong Y."/>
            <person name="Huang W."/>
            <person name="Nel W.J."/>
            <person name="Swalarsk-Parry B.S."/>
            <person name="Vaghefi N."/>
            <person name="Wilken P.M."/>
            <person name="An Z."/>
            <person name="de Beer Z.W."/>
            <person name="De Vos L."/>
            <person name="Chen L."/>
            <person name="Duong T.A."/>
            <person name="Gao Y."/>
            <person name="Hammerbacher A."/>
            <person name="Kikkert J.R."/>
            <person name="Li Y."/>
            <person name="Li H."/>
            <person name="Li K."/>
            <person name="Li Q."/>
            <person name="Liu X."/>
            <person name="Ma X."/>
            <person name="Naidoo K."/>
            <person name="Pethybridge S.J."/>
            <person name="Sun J."/>
            <person name="Steenkamp E.T."/>
            <person name="van der Nest M.A."/>
            <person name="van Wyk S."/>
            <person name="Wingfield M.J."/>
            <person name="Xiong C."/>
            <person name="Yue Q."/>
            <person name="Zhang X."/>
        </authorList>
    </citation>
    <scope>NUCLEOTIDE SEQUENCE [LARGE SCALE GENOMIC DNA]</scope>
    <source>
        <strain evidence="7 8">BP6252</strain>
    </source>
</reference>
<feature type="transmembrane region" description="Helical" evidence="6">
    <location>
        <begin position="134"/>
        <end position="156"/>
    </location>
</feature>
<dbReference type="CDD" id="cd09317">
    <property type="entry name" value="TDT_Mae1_like"/>
    <property type="match status" value="1"/>
</dbReference>
<evidence type="ECO:0008006" key="9">
    <source>
        <dbReference type="Google" id="ProtNLM"/>
    </source>
</evidence>
<comment type="subcellular location">
    <subcellularLocation>
        <location evidence="1">Membrane</location>
        <topology evidence="1">Multi-pass membrane protein</topology>
    </subcellularLocation>
</comment>
<feature type="transmembrane region" description="Helical" evidence="6">
    <location>
        <begin position="351"/>
        <end position="374"/>
    </location>
</feature>
<keyword evidence="4 6" id="KW-0472">Membrane</keyword>
<feature type="region of interest" description="Disordered" evidence="5">
    <location>
        <begin position="1"/>
        <end position="26"/>
    </location>
</feature>
<feature type="transmembrane region" description="Helical" evidence="6">
    <location>
        <begin position="39"/>
        <end position="58"/>
    </location>
</feature>
<dbReference type="EMBL" id="PDLM01000006">
    <property type="protein sequence ID" value="RDW74776.1"/>
    <property type="molecule type" value="Genomic_DNA"/>
</dbReference>
<evidence type="ECO:0000256" key="5">
    <source>
        <dbReference type="SAM" id="MobiDB-lite"/>
    </source>
</evidence>
<dbReference type="GO" id="GO:0016020">
    <property type="term" value="C:membrane"/>
    <property type="evidence" value="ECO:0007669"/>
    <property type="project" value="UniProtKB-SubCell"/>
</dbReference>
<organism evidence="7 8">
    <name type="scientific">Coleophoma cylindrospora</name>
    <dbReference type="NCBI Taxonomy" id="1849047"/>
    <lineage>
        <taxon>Eukaryota</taxon>
        <taxon>Fungi</taxon>
        <taxon>Dikarya</taxon>
        <taxon>Ascomycota</taxon>
        <taxon>Pezizomycotina</taxon>
        <taxon>Leotiomycetes</taxon>
        <taxon>Helotiales</taxon>
        <taxon>Dermateaceae</taxon>
        <taxon>Coleophoma</taxon>
    </lineage>
</organism>
<dbReference type="InterPro" id="IPR038665">
    <property type="entry name" value="Voltage-dep_anion_channel_sf"/>
</dbReference>
<protein>
    <recommendedName>
        <fullName evidence="9">Malic acid transport protein</fullName>
    </recommendedName>
</protein>
<dbReference type="InterPro" id="IPR030185">
    <property type="entry name" value="Mae1"/>
</dbReference>
<dbReference type="PANTHER" id="PTHR31162">
    <property type="entry name" value="MALIC ACID TRANSPORT PROTEIN-RELATED"/>
    <property type="match status" value="1"/>
</dbReference>
<sequence>MSLESREGRNPRFQETGPEKHNTDNRKVSLRQRIHHFTWAWYTLTMSTGGMALLLSVTPHRFPGLDTIGAIVYIFDLVLFTCISMAITARFVMFKGTLFQSLTHPTESLFFGTMLLSLATIICGMQKYGEPNVGGWLVVVLRIVFWIYCATTFLVASFQYWRLFDGQHMPILSMSPAWILPIFPVMLSGTIANVISPSQPDIHARDIIVAGVTFQGLGMMVSFLMYSSFIGRLMQSGLPEPNSRPGMFIAVGPPSFTALALIGMANSSSVFTASIIETAVVPADVLKIMALFLAIFLWSLSLWFFSISLISVLAVAAKMSFHLSWWSLVFPNIGFTIATIEIGTLLKSEGILWLGSVMTVMIVAIWLFVIVAHVHAVTTSKIMYPGKDEDKEEEYAGIHQE</sequence>
<dbReference type="PANTHER" id="PTHR31162:SF0">
    <property type="entry name" value="MALIC ACID TRANSPORT PROTEIN"/>
    <property type="match status" value="1"/>
</dbReference>
<feature type="transmembrane region" description="Helical" evidence="6">
    <location>
        <begin position="207"/>
        <end position="226"/>
    </location>
</feature>
<dbReference type="Gene3D" id="1.50.10.150">
    <property type="entry name" value="Voltage-dependent anion channel"/>
    <property type="match status" value="1"/>
</dbReference>
<feature type="transmembrane region" description="Helical" evidence="6">
    <location>
        <begin position="288"/>
        <end position="316"/>
    </location>
</feature>
<dbReference type="OrthoDB" id="2901184at2759"/>
<evidence type="ECO:0000313" key="8">
    <source>
        <dbReference type="Proteomes" id="UP000256645"/>
    </source>
</evidence>
<evidence type="ECO:0000256" key="2">
    <source>
        <dbReference type="ARBA" id="ARBA00022692"/>
    </source>
</evidence>
<keyword evidence="3 6" id="KW-1133">Transmembrane helix</keyword>
<feature type="transmembrane region" description="Helical" evidence="6">
    <location>
        <begin position="70"/>
        <end position="89"/>
    </location>
</feature>
<proteinExistence type="predicted"/>
<feature type="transmembrane region" description="Helical" evidence="6">
    <location>
        <begin position="109"/>
        <end position="128"/>
    </location>
</feature>
<keyword evidence="2 6" id="KW-0812">Transmembrane</keyword>
<dbReference type="GO" id="GO:0015140">
    <property type="term" value="F:malate transmembrane transporter activity"/>
    <property type="evidence" value="ECO:0007669"/>
    <property type="project" value="InterPro"/>
</dbReference>
<evidence type="ECO:0000256" key="3">
    <source>
        <dbReference type="ARBA" id="ARBA00022989"/>
    </source>
</evidence>
<evidence type="ECO:0000313" key="7">
    <source>
        <dbReference type="EMBL" id="RDW74776.1"/>
    </source>
</evidence>
<dbReference type="Pfam" id="PF03595">
    <property type="entry name" value="SLAC1"/>
    <property type="match status" value="1"/>
</dbReference>
<keyword evidence="8" id="KW-1185">Reference proteome</keyword>
<gene>
    <name evidence="7" type="ORF">BP6252_05918</name>
</gene>
<accession>A0A3D8RLG7</accession>
<dbReference type="Proteomes" id="UP000256645">
    <property type="component" value="Unassembled WGS sequence"/>
</dbReference>
<dbReference type="InterPro" id="IPR004695">
    <property type="entry name" value="SLAC1/Mae1/Ssu1/TehA"/>
</dbReference>
<dbReference type="STRING" id="1849047.A0A3D8RLG7"/>
<comment type="caution">
    <text evidence="7">The sequence shown here is derived from an EMBL/GenBank/DDBJ whole genome shotgun (WGS) entry which is preliminary data.</text>
</comment>
<evidence type="ECO:0000256" key="6">
    <source>
        <dbReference type="SAM" id="Phobius"/>
    </source>
</evidence>
<feature type="transmembrane region" description="Helical" evidence="6">
    <location>
        <begin position="247"/>
        <end position="276"/>
    </location>
</feature>
<feature type="transmembrane region" description="Helical" evidence="6">
    <location>
        <begin position="323"/>
        <end position="345"/>
    </location>
</feature>
<feature type="transmembrane region" description="Helical" evidence="6">
    <location>
        <begin position="177"/>
        <end position="195"/>
    </location>
</feature>
<name>A0A3D8RLG7_9HELO</name>